<evidence type="ECO:0000313" key="3">
    <source>
        <dbReference type="Proteomes" id="UP001174136"/>
    </source>
</evidence>
<evidence type="ECO:0000259" key="1">
    <source>
        <dbReference type="PROSITE" id="PS50878"/>
    </source>
</evidence>
<keyword evidence="2" id="KW-0808">Transferase</keyword>
<keyword evidence="2" id="KW-0548">Nucleotidyltransferase</keyword>
<accession>A0AA47MAR4</accession>
<organism evidence="2 3">
    <name type="scientific">Merluccius polli</name>
    <name type="common">Benguela hake</name>
    <name type="synonym">Merluccius cadenati</name>
    <dbReference type="NCBI Taxonomy" id="89951"/>
    <lineage>
        <taxon>Eukaryota</taxon>
        <taxon>Metazoa</taxon>
        <taxon>Chordata</taxon>
        <taxon>Craniata</taxon>
        <taxon>Vertebrata</taxon>
        <taxon>Euteleostomi</taxon>
        <taxon>Actinopterygii</taxon>
        <taxon>Neopterygii</taxon>
        <taxon>Teleostei</taxon>
        <taxon>Neoteleostei</taxon>
        <taxon>Acanthomorphata</taxon>
        <taxon>Zeiogadaria</taxon>
        <taxon>Gadariae</taxon>
        <taxon>Gadiformes</taxon>
        <taxon>Gadoidei</taxon>
        <taxon>Merlucciidae</taxon>
        <taxon>Merluccius</taxon>
    </lineage>
</organism>
<dbReference type="PANTHER" id="PTHR33332">
    <property type="entry name" value="REVERSE TRANSCRIPTASE DOMAIN-CONTAINING PROTEIN"/>
    <property type="match status" value="1"/>
</dbReference>
<name>A0AA47MAR4_MERPO</name>
<dbReference type="CDD" id="cd01650">
    <property type="entry name" value="RT_nLTR_like"/>
    <property type="match status" value="1"/>
</dbReference>
<dbReference type="InterPro" id="IPR043502">
    <property type="entry name" value="DNA/RNA_pol_sf"/>
</dbReference>
<protein>
    <submittedName>
        <fullName evidence="2">RNA-directed DNA polymerase from transposon BS</fullName>
    </submittedName>
</protein>
<dbReference type="EMBL" id="JAOPHQ010005125">
    <property type="protein sequence ID" value="KAK0136829.1"/>
    <property type="molecule type" value="Genomic_DNA"/>
</dbReference>
<reference evidence="2" key="1">
    <citation type="journal article" date="2023" name="Front. Mar. Sci.">
        <title>A new Merluccius polli reference genome to investigate the effects of global change in West African waters.</title>
        <authorList>
            <person name="Mateo J.L."/>
            <person name="Blanco-Fernandez C."/>
            <person name="Garcia-Vazquez E."/>
            <person name="Machado-Schiaffino G."/>
        </authorList>
    </citation>
    <scope>NUCLEOTIDE SEQUENCE</scope>
    <source>
        <strain evidence="2">C29</strain>
        <tissue evidence="2">Fin</tissue>
    </source>
</reference>
<dbReference type="Pfam" id="PF00078">
    <property type="entry name" value="RVT_1"/>
    <property type="match status" value="1"/>
</dbReference>
<keyword evidence="3" id="KW-1185">Reference proteome</keyword>
<dbReference type="PROSITE" id="PS50878">
    <property type="entry name" value="RT_POL"/>
    <property type="match status" value="1"/>
</dbReference>
<evidence type="ECO:0000313" key="2">
    <source>
        <dbReference type="EMBL" id="KAK0136829.1"/>
    </source>
</evidence>
<feature type="domain" description="Reverse transcriptase" evidence="1">
    <location>
        <begin position="1"/>
        <end position="237"/>
    </location>
</feature>
<sequence>MYCKMPFLSKTCEPADYRPVALTSHVMKVLERLVLAQLRPQVEVFLDPLLFAYQPLLGVDDAVTYLLQRAHMHLDVLSTIQPLLMGEKLRGMGVNGGLITWVIDYLTGRPQVVRLGSVLSEMVVSDVGAPQGTVLSPFLFTLYTTDFQYNAESCHLQKFSDDSAVVGCIGGGEEGEYRTLVDNFVEWSEHNHLRLNVSKTREMVIDFRRKKLPSQPVQIRGEVVEEVEDYKYLGVVIDNRLDWKANSEAVYKKGMSRLYFLRKLRSFNICSKMLELFYQSAVASTIFFAVVCWGSSIRASDSNRLNKIIRKAGSVLGFKLVSLESVMERRMLNKLLTIMDNDQHPLYQTVDRQRSIFSHRLLQLRCRRDRYRKSFLPHASTLFNNSNKLRSMTYSMSPCGFKYYTSYIKIGCSITRASEPLY</sequence>
<dbReference type="GO" id="GO:0008168">
    <property type="term" value="F:methyltransferase activity"/>
    <property type="evidence" value="ECO:0007669"/>
    <property type="project" value="InterPro"/>
</dbReference>
<comment type="caution">
    <text evidence="2">The sequence shown here is derived from an EMBL/GenBank/DDBJ whole genome shotgun (WGS) entry which is preliminary data.</text>
</comment>
<dbReference type="GO" id="GO:0016706">
    <property type="term" value="F:2-oxoglutarate-dependent dioxygenase activity"/>
    <property type="evidence" value="ECO:0007669"/>
    <property type="project" value="InterPro"/>
</dbReference>
<proteinExistence type="predicted"/>
<keyword evidence="2" id="KW-0695">RNA-directed DNA polymerase</keyword>
<gene>
    <name evidence="2" type="primary">RTase_32</name>
    <name evidence="2" type="ORF">N1851_027001</name>
</gene>
<dbReference type="InterPro" id="IPR000477">
    <property type="entry name" value="RT_dom"/>
</dbReference>
<dbReference type="Pfam" id="PF09004">
    <property type="entry name" value="ALKBH8_N"/>
    <property type="match status" value="1"/>
</dbReference>
<dbReference type="AlphaFoldDB" id="A0AA47MAR4"/>
<dbReference type="SUPFAM" id="SSF56672">
    <property type="entry name" value="DNA/RNA polymerases"/>
    <property type="match status" value="1"/>
</dbReference>
<dbReference type="Proteomes" id="UP001174136">
    <property type="component" value="Unassembled WGS sequence"/>
</dbReference>
<dbReference type="GO" id="GO:0003964">
    <property type="term" value="F:RNA-directed DNA polymerase activity"/>
    <property type="evidence" value="ECO:0007669"/>
    <property type="project" value="UniProtKB-KW"/>
</dbReference>
<dbReference type="InterPro" id="IPR015095">
    <property type="entry name" value="AlkB_hom8_N"/>
</dbReference>